<sequence length="150" mass="17149">MPIKYRIYKKKFKQNGEDVEKHFAVSVSNSLLDIRDLAKEIEQRSATKESMIVSTFIEISKLMAEKLSDGYNIKLDGIGVFGVAITSDGYDVAKDITPKQVRFSKMTFRPEKELVQTLKETRYYKEPPIPKGAVVRVKKPKSKKETEEGE</sequence>
<evidence type="ECO:0000313" key="2">
    <source>
        <dbReference type="EMBL" id="MPL72757.1"/>
    </source>
</evidence>
<dbReference type="AlphaFoldDB" id="A0A644U232"/>
<organism evidence="2">
    <name type="scientific">bioreactor metagenome</name>
    <dbReference type="NCBI Taxonomy" id="1076179"/>
    <lineage>
        <taxon>unclassified sequences</taxon>
        <taxon>metagenomes</taxon>
        <taxon>ecological metagenomes</taxon>
    </lineage>
</organism>
<evidence type="ECO:0000259" key="1">
    <source>
        <dbReference type="Pfam" id="PF18291"/>
    </source>
</evidence>
<reference evidence="2" key="1">
    <citation type="submission" date="2019-08" db="EMBL/GenBank/DDBJ databases">
        <authorList>
            <person name="Kucharzyk K."/>
            <person name="Murdoch R.W."/>
            <person name="Higgins S."/>
            <person name="Loffler F."/>
        </authorList>
    </citation>
    <scope>NUCLEOTIDE SEQUENCE</scope>
</reference>
<gene>
    <name evidence="2" type="ORF">SDC9_18547</name>
</gene>
<dbReference type="InterPro" id="IPR041607">
    <property type="entry name" value="HU-HIG"/>
</dbReference>
<dbReference type="InterPro" id="IPR010992">
    <property type="entry name" value="IHF-like_DNA-bd_dom_sf"/>
</dbReference>
<comment type="caution">
    <text evidence="2">The sequence shown here is derived from an EMBL/GenBank/DDBJ whole genome shotgun (WGS) entry which is preliminary data.</text>
</comment>
<name>A0A644U232_9ZZZZ</name>
<dbReference type="GO" id="GO:0003677">
    <property type="term" value="F:DNA binding"/>
    <property type="evidence" value="ECO:0007669"/>
    <property type="project" value="InterPro"/>
</dbReference>
<proteinExistence type="predicted"/>
<accession>A0A644U232</accession>
<protein>
    <recommendedName>
        <fullName evidence="1">HU domain-containing protein</fullName>
    </recommendedName>
</protein>
<dbReference type="EMBL" id="VSSQ01000068">
    <property type="protein sequence ID" value="MPL72757.1"/>
    <property type="molecule type" value="Genomic_DNA"/>
</dbReference>
<feature type="domain" description="HU" evidence="1">
    <location>
        <begin position="1"/>
        <end position="123"/>
    </location>
</feature>
<dbReference type="Pfam" id="PF18291">
    <property type="entry name" value="HU-HIG"/>
    <property type="match status" value="1"/>
</dbReference>
<dbReference type="SUPFAM" id="SSF47729">
    <property type="entry name" value="IHF-like DNA-binding proteins"/>
    <property type="match status" value="1"/>
</dbReference>